<dbReference type="Proteomes" id="UP001204851">
    <property type="component" value="Unassembled WGS sequence"/>
</dbReference>
<accession>A0ABT1BH62</accession>
<gene>
    <name evidence="6" type="ORF">M0L44_02325</name>
</gene>
<comment type="cofactor">
    <cofactor evidence="1">
        <name>FAD</name>
        <dbReference type="ChEBI" id="CHEBI:57692"/>
    </cofactor>
</comment>
<evidence type="ECO:0000259" key="5">
    <source>
        <dbReference type="Pfam" id="PF01593"/>
    </source>
</evidence>
<reference evidence="6 7" key="1">
    <citation type="submission" date="2022-06" db="EMBL/GenBank/DDBJ databases">
        <title>Ideonella sp. NS12-5 Genome sequencing and assembly.</title>
        <authorList>
            <person name="Jung Y."/>
        </authorList>
    </citation>
    <scope>NUCLEOTIDE SEQUENCE [LARGE SCALE GENOMIC DNA]</scope>
    <source>
        <strain evidence="6 7">NS12-5</strain>
    </source>
</reference>
<keyword evidence="7" id="KW-1185">Reference proteome</keyword>
<feature type="region of interest" description="Disordered" evidence="4">
    <location>
        <begin position="1"/>
        <end position="21"/>
    </location>
</feature>
<comment type="caution">
    <text evidence="6">The sequence shown here is derived from an EMBL/GenBank/DDBJ whole genome shotgun (WGS) entry which is preliminary data.</text>
</comment>
<evidence type="ECO:0000256" key="2">
    <source>
        <dbReference type="ARBA" id="ARBA00005995"/>
    </source>
</evidence>
<dbReference type="SUPFAM" id="SSF51905">
    <property type="entry name" value="FAD/NAD(P)-binding domain"/>
    <property type="match status" value="1"/>
</dbReference>
<dbReference type="Pfam" id="PF01593">
    <property type="entry name" value="Amino_oxidase"/>
    <property type="match status" value="1"/>
</dbReference>
<feature type="domain" description="Amine oxidase" evidence="5">
    <location>
        <begin position="67"/>
        <end position="489"/>
    </location>
</feature>
<dbReference type="PRINTS" id="PR00757">
    <property type="entry name" value="AMINEOXDASEF"/>
</dbReference>
<dbReference type="PANTHER" id="PTHR43563:SF1">
    <property type="entry name" value="AMINE OXIDASE [FLAVIN-CONTAINING] B"/>
    <property type="match status" value="1"/>
</dbReference>
<dbReference type="EMBL" id="JAMXMC010000001">
    <property type="protein sequence ID" value="MCO5975557.1"/>
    <property type="molecule type" value="Genomic_DNA"/>
</dbReference>
<dbReference type="RefSeq" id="WP_252767986.1">
    <property type="nucleotide sequence ID" value="NZ_JAMXMC010000001.1"/>
</dbReference>
<dbReference type="Gene3D" id="3.90.660.10">
    <property type="match status" value="1"/>
</dbReference>
<dbReference type="Gene3D" id="3.50.50.60">
    <property type="entry name" value="FAD/NAD(P)-binding domain"/>
    <property type="match status" value="1"/>
</dbReference>
<dbReference type="SUPFAM" id="SSF54373">
    <property type="entry name" value="FAD-linked reductases, C-terminal domain"/>
    <property type="match status" value="1"/>
</dbReference>
<name>A0ABT1BH62_9BURK</name>
<dbReference type="InterPro" id="IPR050703">
    <property type="entry name" value="Flavin_MAO"/>
</dbReference>
<keyword evidence="3" id="KW-0560">Oxidoreductase</keyword>
<evidence type="ECO:0000313" key="7">
    <source>
        <dbReference type="Proteomes" id="UP001204851"/>
    </source>
</evidence>
<dbReference type="PROSITE" id="PS51318">
    <property type="entry name" value="TAT"/>
    <property type="match status" value="1"/>
</dbReference>
<comment type="similarity">
    <text evidence="2">Belongs to the flavin monoamine oxidase family.</text>
</comment>
<organism evidence="6 7">
    <name type="scientific">Ideonella oryzae</name>
    <dbReference type="NCBI Taxonomy" id="2937441"/>
    <lineage>
        <taxon>Bacteria</taxon>
        <taxon>Pseudomonadati</taxon>
        <taxon>Pseudomonadota</taxon>
        <taxon>Betaproteobacteria</taxon>
        <taxon>Burkholderiales</taxon>
        <taxon>Sphaerotilaceae</taxon>
        <taxon>Ideonella</taxon>
    </lineage>
</organism>
<dbReference type="InterPro" id="IPR001613">
    <property type="entry name" value="Flavin_amine_oxidase"/>
</dbReference>
<evidence type="ECO:0000256" key="1">
    <source>
        <dbReference type="ARBA" id="ARBA00001974"/>
    </source>
</evidence>
<dbReference type="Gene3D" id="1.10.405.10">
    <property type="entry name" value="Guanine Nucleotide Dissociation Inhibitor, domain 1"/>
    <property type="match status" value="1"/>
</dbReference>
<evidence type="ECO:0000256" key="3">
    <source>
        <dbReference type="ARBA" id="ARBA00023002"/>
    </source>
</evidence>
<dbReference type="InterPro" id="IPR002937">
    <property type="entry name" value="Amino_oxidase"/>
</dbReference>
<dbReference type="InterPro" id="IPR036188">
    <property type="entry name" value="FAD/NAD-bd_sf"/>
</dbReference>
<protein>
    <submittedName>
        <fullName evidence="6">FAD-dependent oxidoreductase</fullName>
    </submittedName>
</protein>
<dbReference type="InterPro" id="IPR006311">
    <property type="entry name" value="TAT_signal"/>
</dbReference>
<proteinExistence type="inferred from homology"/>
<dbReference type="PANTHER" id="PTHR43563">
    <property type="entry name" value="AMINE OXIDASE"/>
    <property type="match status" value="1"/>
</dbReference>
<sequence length="507" mass="55010">MGADTAGPRAHPAVEPPDTGRRRWLQGAAVLASGLAATAPAGAGPRPATQGDGDGEVLDVLIIGAGLAGLTAARDLHRAGNRRFLVLEARDRVGGRTLNHQLRDGQISEAGGQWIGPGQTAVADLARELEIGTFKSDYRGRGVYCMGQGRVVEDTHGQVDMDPTLVAEVDALARSLRPVRPWAAPEAAALDKLSMADWLARRHVSEQDMLTWQFASVLTMGTSLAQVSLLQYLSLIRYAGGFQTLEGQKDAAQETRFIGGSQRLSIRMAEALKDFVRLKTPVTRIAHWDQPVTEVHTPQGVFRARRVIVALSPSLCHRLAFEPALPADRQRLQRLWPTHGPFAKTAMVYPEPFWFAKGYNGQIGCVDGPVIWSYDNSPPDQRLGVINAFVRIGEMPGDPAAARQRLATIYAEAMQDKRFLAPLEFHLQDWGQEPYTLSCVSPMAPGFLTSGLMPALTRNLGSLIWSGTETADLWYGYMDGAVRSGHTAALVALQALQSRLAGREVSA</sequence>
<evidence type="ECO:0000256" key="4">
    <source>
        <dbReference type="SAM" id="MobiDB-lite"/>
    </source>
</evidence>
<evidence type="ECO:0000313" key="6">
    <source>
        <dbReference type="EMBL" id="MCO5975557.1"/>
    </source>
</evidence>